<comment type="caution">
    <text evidence="1">The sequence shown here is derived from an EMBL/GenBank/DDBJ whole genome shotgun (WGS) entry which is preliminary data.</text>
</comment>
<dbReference type="Proteomes" id="UP000235145">
    <property type="component" value="Unassembled WGS sequence"/>
</dbReference>
<gene>
    <name evidence="1" type="ORF">LSAT_V11C500253070</name>
</gene>
<dbReference type="InterPro" id="IPR043502">
    <property type="entry name" value="DNA/RNA_pol_sf"/>
</dbReference>
<dbReference type="AlphaFoldDB" id="A0A9R1XCX0"/>
<evidence type="ECO:0000313" key="2">
    <source>
        <dbReference type="Proteomes" id="UP000235145"/>
    </source>
</evidence>
<proteinExistence type="predicted"/>
<name>A0A9R1XCX0_LACSA</name>
<evidence type="ECO:0000313" key="1">
    <source>
        <dbReference type="EMBL" id="KAJ0208161.1"/>
    </source>
</evidence>
<sequence length="142" mass="16105">MGYYIPKEGIQPSRNKITDFKEVTSPHTLIGAQGLNDELTTMSHFISNSVEKVMPLFDALKGSIKKNNISWTIEDEAAQHQINKLLHKLPTLASPIPEFLTSCPIKQMLMKEKTSRRLAKWAIELGEHDIGYHPRTSIKGRH</sequence>
<organism evidence="1 2">
    <name type="scientific">Lactuca sativa</name>
    <name type="common">Garden lettuce</name>
    <dbReference type="NCBI Taxonomy" id="4236"/>
    <lineage>
        <taxon>Eukaryota</taxon>
        <taxon>Viridiplantae</taxon>
        <taxon>Streptophyta</taxon>
        <taxon>Embryophyta</taxon>
        <taxon>Tracheophyta</taxon>
        <taxon>Spermatophyta</taxon>
        <taxon>Magnoliopsida</taxon>
        <taxon>eudicotyledons</taxon>
        <taxon>Gunneridae</taxon>
        <taxon>Pentapetalae</taxon>
        <taxon>asterids</taxon>
        <taxon>campanulids</taxon>
        <taxon>Asterales</taxon>
        <taxon>Asteraceae</taxon>
        <taxon>Cichorioideae</taxon>
        <taxon>Cichorieae</taxon>
        <taxon>Lactucinae</taxon>
        <taxon>Lactuca</taxon>
    </lineage>
</organism>
<protein>
    <submittedName>
        <fullName evidence="1">Uncharacterized protein</fullName>
    </submittedName>
</protein>
<accession>A0A9R1XCX0</accession>
<dbReference type="SUPFAM" id="SSF56672">
    <property type="entry name" value="DNA/RNA polymerases"/>
    <property type="match status" value="1"/>
</dbReference>
<reference evidence="1 2" key="1">
    <citation type="journal article" date="2017" name="Nat. Commun.">
        <title>Genome assembly with in vitro proximity ligation data and whole-genome triplication in lettuce.</title>
        <authorList>
            <person name="Reyes-Chin-Wo S."/>
            <person name="Wang Z."/>
            <person name="Yang X."/>
            <person name="Kozik A."/>
            <person name="Arikit S."/>
            <person name="Song C."/>
            <person name="Xia L."/>
            <person name="Froenicke L."/>
            <person name="Lavelle D.O."/>
            <person name="Truco M.J."/>
            <person name="Xia R."/>
            <person name="Zhu S."/>
            <person name="Xu C."/>
            <person name="Xu H."/>
            <person name="Xu X."/>
            <person name="Cox K."/>
            <person name="Korf I."/>
            <person name="Meyers B.C."/>
            <person name="Michelmore R.W."/>
        </authorList>
    </citation>
    <scope>NUCLEOTIDE SEQUENCE [LARGE SCALE GENOMIC DNA]</scope>
    <source>
        <strain evidence="2">cv. Salinas</strain>
        <tissue evidence="1">Seedlings</tissue>
    </source>
</reference>
<dbReference type="EMBL" id="NBSK02000005">
    <property type="protein sequence ID" value="KAJ0208161.1"/>
    <property type="molecule type" value="Genomic_DNA"/>
</dbReference>
<keyword evidence="2" id="KW-1185">Reference proteome</keyword>